<evidence type="ECO:0000313" key="2">
    <source>
        <dbReference type="Proteomes" id="UP000297872"/>
    </source>
</evidence>
<organism evidence="1 2">
    <name type="scientific">Segatella hominis</name>
    <dbReference type="NCBI Taxonomy" id="2518605"/>
    <lineage>
        <taxon>Bacteria</taxon>
        <taxon>Pseudomonadati</taxon>
        <taxon>Bacteroidota</taxon>
        <taxon>Bacteroidia</taxon>
        <taxon>Bacteroidales</taxon>
        <taxon>Prevotellaceae</taxon>
        <taxon>Segatella</taxon>
    </lineage>
</organism>
<sequence length="68" mass="7717">MKKNYITPEIKVIQLEALCNEGLNIASVHRADLKGECISKFDVVNEDATKTEYKDLWGESNSNKWGDD</sequence>
<dbReference type="AlphaFoldDB" id="A0A4Y8VG92"/>
<accession>A0A4Y8VG92</accession>
<evidence type="ECO:0000313" key="1">
    <source>
        <dbReference type="EMBL" id="TFH78774.1"/>
    </source>
</evidence>
<protein>
    <submittedName>
        <fullName evidence="1">Uncharacterized protein</fullName>
    </submittedName>
</protein>
<gene>
    <name evidence="1" type="ORF">EXN75_11265</name>
</gene>
<proteinExistence type="predicted"/>
<dbReference type="EMBL" id="SGVY01000030">
    <property type="protein sequence ID" value="TFH78774.1"/>
    <property type="molecule type" value="Genomic_DNA"/>
</dbReference>
<dbReference type="Proteomes" id="UP000297872">
    <property type="component" value="Unassembled WGS sequence"/>
</dbReference>
<keyword evidence="2" id="KW-1185">Reference proteome</keyword>
<name>A0A4Y8VG92_9BACT</name>
<dbReference type="GeneID" id="302995856"/>
<comment type="caution">
    <text evidence="1">The sequence shown here is derived from an EMBL/GenBank/DDBJ whole genome shotgun (WGS) entry which is preliminary data.</text>
</comment>
<dbReference type="RefSeq" id="WP_134843893.1">
    <property type="nucleotide sequence ID" value="NZ_SGVY01000030.1"/>
</dbReference>
<reference evidence="1 2" key="1">
    <citation type="submission" date="2019-02" db="EMBL/GenBank/DDBJ databases">
        <title>Draft Genome Sequence of the Prevotella sp. BCRC 81118, Isolated from Human Feces.</title>
        <authorList>
            <person name="Huang C.-H."/>
        </authorList>
    </citation>
    <scope>NUCLEOTIDE SEQUENCE [LARGE SCALE GENOMIC DNA]</scope>
    <source>
        <strain evidence="1 2">BCRC 81118</strain>
    </source>
</reference>